<name>A0ABV8JZ78_9BACL</name>
<dbReference type="RefSeq" id="WP_377718949.1">
    <property type="nucleotide sequence ID" value="NZ_JBHSAM010000023.1"/>
</dbReference>
<evidence type="ECO:0000313" key="1">
    <source>
        <dbReference type="EMBL" id="MFC4100277.1"/>
    </source>
</evidence>
<reference evidence="2" key="1">
    <citation type="journal article" date="2019" name="Int. J. Syst. Evol. Microbiol.">
        <title>The Global Catalogue of Microorganisms (GCM) 10K type strain sequencing project: providing services to taxonomists for standard genome sequencing and annotation.</title>
        <authorList>
            <consortium name="The Broad Institute Genomics Platform"/>
            <consortium name="The Broad Institute Genome Sequencing Center for Infectious Disease"/>
            <person name="Wu L."/>
            <person name="Ma J."/>
        </authorList>
    </citation>
    <scope>NUCLEOTIDE SEQUENCE [LARGE SCALE GENOMIC DNA]</scope>
    <source>
        <strain evidence="2">IBRC-M 10987</strain>
    </source>
</reference>
<proteinExistence type="predicted"/>
<dbReference type="EMBL" id="JBHSAM010000023">
    <property type="protein sequence ID" value="MFC4100277.1"/>
    <property type="molecule type" value="Genomic_DNA"/>
</dbReference>
<keyword evidence="2" id="KW-1185">Reference proteome</keyword>
<organism evidence="1 2">
    <name type="scientific">Paenibacillus xanthanilyticus</name>
    <dbReference type="NCBI Taxonomy" id="1783531"/>
    <lineage>
        <taxon>Bacteria</taxon>
        <taxon>Bacillati</taxon>
        <taxon>Bacillota</taxon>
        <taxon>Bacilli</taxon>
        <taxon>Bacillales</taxon>
        <taxon>Paenibacillaceae</taxon>
        <taxon>Paenibacillus</taxon>
    </lineage>
</organism>
<sequence length="176" mass="20048">MSEFSQSYHLRTENKQAAALLMKSAGKRGFVFEPANGWTTFVVEGAEFTPDDSIVEQNGDLLAHYAYAEDHGWSLTIFNKRTLAFDYRSHWEEELVIEADVLDLSLLRQLIAEQGQEDGGLMALFHPDDLETLLEMDPPPAYQIAERLGLLHYAWVSDDYVRNDRASYEVAEEVES</sequence>
<dbReference type="Proteomes" id="UP001595715">
    <property type="component" value="Unassembled WGS sequence"/>
</dbReference>
<evidence type="ECO:0000313" key="2">
    <source>
        <dbReference type="Proteomes" id="UP001595715"/>
    </source>
</evidence>
<gene>
    <name evidence="1" type="ORF">ACFOZ8_11535</name>
</gene>
<comment type="caution">
    <text evidence="1">The sequence shown here is derived from an EMBL/GenBank/DDBJ whole genome shotgun (WGS) entry which is preliminary data.</text>
</comment>
<protein>
    <submittedName>
        <fullName evidence="1">Uncharacterized protein</fullName>
    </submittedName>
</protein>
<accession>A0ABV8JZ78</accession>